<name>A0A8X6N584_NEPPI</name>
<dbReference type="EMBL" id="BMAW01054012">
    <property type="protein sequence ID" value="GFS93989.1"/>
    <property type="molecule type" value="Genomic_DNA"/>
</dbReference>
<organism evidence="2 3">
    <name type="scientific">Nephila pilipes</name>
    <name type="common">Giant wood spider</name>
    <name type="synonym">Nephila maculata</name>
    <dbReference type="NCBI Taxonomy" id="299642"/>
    <lineage>
        <taxon>Eukaryota</taxon>
        <taxon>Metazoa</taxon>
        <taxon>Ecdysozoa</taxon>
        <taxon>Arthropoda</taxon>
        <taxon>Chelicerata</taxon>
        <taxon>Arachnida</taxon>
        <taxon>Araneae</taxon>
        <taxon>Araneomorphae</taxon>
        <taxon>Entelegynae</taxon>
        <taxon>Araneoidea</taxon>
        <taxon>Nephilidae</taxon>
        <taxon>Nephila</taxon>
    </lineage>
</organism>
<sequence length="114" mass="13080">MIQVLITNNQTWRRNLPINFLFATPRSSAHRSELDKKYLKKKKREKWGRCRRSGARQEPSNETPPAVVCTQWNTGSSRKSPVFPFITMTFSEPSIVWSAGSCANKYLEQITCAS</sequence>
<reference evidence="2" key="1">
    <citation type="submission" date="2020-08" db="EMBL/GenBank/DDBJ databases">
        <title>Multicomponent nature underlies the extraordinary mechanical properties of spider dragline silk.</title>
        <authorList>
            <person name="Kono N."/>
            <person name="Nakamura H."/>
            <person name="Mori M."/>
            <person name="Yoshida Y."/>
            <person name="Ohtoshi R."/>
            <person name="Malay A.D."/>
            <person name="Moran D.A.P."/>
            <person name="Tomita M."/>
            <person name="Numata K."/>
            <person name="Arakawa K."/>
        </authorList>
    </citation>
    <scope>NUCLEOTIDE SEQUENCE</scope>
</reference>
<feature type="compositionally biased region" description="Basic residues" evidence="1">
    <location>
        <begin position="41"/>
        <end position="54"/>
    </location>
</feature>
<accession>A0A8X6N584</accession>
<proteinExistence type="predicted"/>
<evidence type="ECO:0000256" key="1">
    <source>
        <dbReference type="SAM" id="MobiDB-lite"/>
    </source>
</evidence>
<evidence type="ECO:0000313" key="2">
    <source>
        <dbReference type="EMBL" id="GFS93989.1"/>
    </source>
</evidence>
<dbReference type="AlphaFoldDB" id="A0A8X6N584"/>
<dbReference type="Proteomes" id="UP000887013">
    <property type="component" value="Unassembled WGS sequence"/>
</dbReference>
<feature type="region of interest" description="Disordered" evidence="1">
    <location>
        <begin position="41"/>
        <end position="71"/>
    </location>
</feature>
<evidence type="ECO:0000313" key="3">
    <source>
        <dbReference type="Proteomes" id="UP000887013"/>
    </source>
</evidence>
<gene>
    <name evidence="2" type="ORF">NPIL_178721</name>
</gene>
<protein>
    <submittedName>
        <fullName evidence="2">Uncharacterized protein</fullName>
    </submittedName>
</protein>
<comment type="caution">
    <text evidence="2">The sequence shown here is derived from an EMBL/GenBank/DDBJ whole genome shotgun (WGS) entry which is preliminary data.</text>
</comment>
<keyword evidence="3" id="KW-1185">Reference proteome</keyword>